<dbReference type="KEGG" id="rtu:PR017_00825"/>
<reference evidence="3" key="2">
    <citation type="journal article" date="2023" name="MicrobiologyOpen">
        <title>Genomics of the tumorigenes clade of the family Rhizobiaceae and description of Rhizobium rhododendri sp. nov.</title>
        <authorList>
            <person name="Kuzmanovic N."/>
            <person name="diCenzo G.C."/>
            <person name="Bunk B."/>
            <person name="Sproeer C."/>
            <person name="Fruehling A."/>
            <person name="Neumann-Schaal M."/>
            <person name="Overmann J."/>
            <person name="Smalla K."/>
        </authorList>
    </citation>
    <scope>NUCLEOTIDE SEQUENCE [LARGE SCALE GENOMIC DNA]</scope>
    <source>
        <strain evidence="3">1078</strain>
    </source>
</reference>
<evidence type="ECO:0000259" key="1">
    <source>
        <dbReference type="Pfam" id="PF00188"/>
    </source>
</evidence>
<dbReference type="RefSeq" id="WP_111216682.1">
    <property type="nucleotide sequence ID" value="NZ_CP117255.1"/>
</dbReference>
<keyword evidence="3" id="KW-1185">Reference proteome</keyword>
<dbReference type="SUPFAM" id="SSF55797">
    <property type="entry name" value="PR-1-like"/>
    <property type="match status" value="1"/>
</dbReference>
<dbReference type="Proteomes" id="UP000249499">
    <property type="component" value="Chromosome"/>
</dbReference>
<sequence>MTLEYSLLTRRNALRLGGVALVAGVASCATRPLPVARNLPGADQTAAALPLVNALRAQHGLPPLAIDPAATDAALYQAKRMANLRKMAHLIGFGDDFGRRVKASGVKLPAAENIAEGQGSVNAVVNAWIHSPHHLENMLGPYTGLGVAVSPGFAPGQMPYWSMVLSRL</sequence>
<dbReference type="Gene3D" id="3.40.33.10">
    <property type="entry name" value="CAP"/>
    <property type="match status" value="1"/>
</dbReference>
<dbReference type="InterPro" id="IPR006311">
    <property type="entry name" value="TAT_signal"/>
</dbReference>
<protein>
    <submittedName>
        <fullName evidence="2">CAP domain-containing protein</fullName>
    </submittedName>
</protein>
<dbReference type="PROSITE" id="PS51318">
    <property type="entry name" value="TAT"/>
    <property type="match status" value="1"/>
</dbReference>
<dbReference type="PANTHER" id="PTHR31157">
    <property type="entry name" value="SCP DOMAIN-CONTAINING PROTEIN"/>
    <property type="match status" value="1"/>
</dbReference>
<dbReference type="CDD" id="cd05379">
    <property type="entry name" value="CAP_bacterial"/>
    <property type="match status" value="1"/>
</dbReference>
<feature type="domain" description="SCP" evidence="1">
    <location>
        <begin position="51"/>
        <end position="152"/>
    </location>
</feature>
<dbReference type="InterPro" id="IPR035940">
    <property type="entry name" value="CAP_sf"/>
</dbReference>
<gene>
    <name evidence="2" type="ORF">PR017_00825</name>
</gene>
<dbReference type="EMBL" id="CP117255">
    <property type="protein sequence ID" value="WFR95727.1"/>
    <property type="molecule type" value="Genomic_DNA"/>
</dbReference>
<evidence type="ECO:0000313" key="2">
    <source>
        <dbReference type="EMBL" id="WFR95727.1"/>
    </source>
</evidence>
<accession>A0AAF1KQH7</accession>
<proteinExistence type="predicted"/>
<evidence type="ECO:0000313" key="3">
    <source>
        <dbReference type="Proteomes" id="UP000249499"/>
    </source>
</evidence>
<dbReference type="InterPro" id="IPR014044">
    <property type="entry name" value="CAP_dom"/>
</dbReference>
<dbReference type="Pfam" id="PF00188">
    <property type="entry name" value="CAP"/>
    <property type="match status" value="1"/>
</dbReference>
<dbReference type="PANTHER" id="PTHR31157:SF1">
    <property type="entry name" value="SCP DOMAIN-CONTAINING PROTEIN"/>
    <property type="match status" value="1"/>
</dbReference>
<reference evidence="2 3" key="1">
    <citation type="journal article" date="2018" name="Sci. Rep.">
        <title>Rhizobium tumorigenes sp. nov., a novel plant tumorigenic bacterium isolated from cane gall tumors on thornless blackberry.</title>
        <authorList>
            <person name="Kuzmanovi N."/>
            <person name="Smalla K."/>
            <person name="Gronow S."/>
            <person name="PuBawska J."/>
        </authorList>
    </citation>
    <scope>NUCLEOTIDE SEQUENCE [LARGE SCALE GENOMIC DNA]</scope>
    <source>
        <strain evidence="2 3">1078</strain>
    </source>
</reference>
<name>A0AAF1KQH7_9HYPH</name>
<organism evidence="2 3">
    <name type="scientific">Rhizobium tumorigenes</name>
    <dbReference type="NCBI Taxonomy" id="2041385"/>
    <lineage>
        <taxon>Bacteria</taxon>
        <taxon>Pseudomonadati</taxon>
        <taxon>Pseudomonadota</taxon>
        <taxon>Alphaproteobacteria</taxon>
        <taxon>Hyphomicrobiales</taxon>
        <taxon>Rhizobiaceae</taxon>
        <taxon>Rhizobium/Agrobacterium group</taxon>
        <taxon>Rhizobium</taxon>
    </lineage>
</organism>
<dbReference type="AlphaFoldDB" id="A0AAF1KQH7"/>